<dbReference type="Proteomes" id="UP001341840">
    <property type="component" value="Unassembled WGS sequence"/>
</dbReference>
<comment type="caution">
    <text evidence="2">The sequence shown here is derived from an EMBL/GenBank/DDBJ whole genome shotgun (WGS) entry which is preliminary data.</text>
</comment>
<proteinExistence type="predicted"/>
<reference evidence="2 3" key="1">
    <citation type="journal article" date="2023" name="Plants (Basel)">
        <title>Bridging the Gap: Combining Genomics and Transcriptomics Approaches to Understand Stylosanthes scabra, an Orphan Legume from the Brazilian Caatinga.</title>
        <authorList>
            <person name="Ferreira-Neto J.R.C."/>
            <person name="da Silva M.D."/>
            <person name="Binneck E."/>
            <person name="de Melo N.F."/>
            <person name="da Silva R.H."/>
            <person name="de Melo A.L.T.M."/>
            <person name="Pandolfi V."/>
            <person name="Bustamante F.O."/>
            <person name="Brasileiro-Vidal A.C."/>
            <person name="Benko-Iseppon A.M."/>
        </authorList>
    </citation>
    <scope>NUCLEOTIDE SEQUENCE [LARGE SCALE GENOMIC DNA]</scope>
    <source>
        <tissue evidence="2">Leaves</tissue>
    </source>
</reference>
<accession>A0ABU6VTC0</accession>
<evidence type="ECO:0000313" key="2">
    <source>
        <dbReference type="EMBL" id="MED6176279.1"/>
    </source>
</evidence>
<organism evidence="2 3">
    <name type="scientific">Stylosanthes scabra</name>
    <dbReference type="NCBI Taxonomy" id="79078"/>
    <lineage>
        <taxon>Eukaryota</taxon>
        <taxon>Viridiplantae</taxon>
        <taxon>Streptophyta</taxon>
        <taxon>Embryophyta</taxon>
        <taxon>Tracheophyta</taxon>
        <taxon>Spermatophyta</taxon>
        <taxon>Magnoliopsida</taxon>
        <taxon>eudicotyledons</taxon>
        <taxon>Gunneridae</taxon>
        <taxon>Pentapetalae</taxon>
        <taxon>rosids</taxon>
        <taxon>fabids</taxon>
        <taxon>Fabales</taxon>
        <taxon>Fabaceae</taxon>
        <taxon>Papilionoideae</taxon>
        <taxon>50 kb inversion clade</taxon>
        <taxon>dalbergioids sensu lato</taxon>
        <taxon>Dalbergieae</taxon>
        <taxon>Pterocarpus clade</taxon>
        <taxon>Stylosanthes</taxon>
    </lineage>
</organism>
<name>A0ABU6VTC0_9FABA</name>
<evidence type="ECO:0000256" key="1">
    <source>
        <dbReference type="SAM" id="MobiDB-lite"/>
    </source>
</evidence>
<feature type="region of interest" description="Disordered" evidence="1">
    <location>
        <begin position="1"/>
        <end position="22"/>
    </location>
</feature>
<sequence>MVAISTSISHSSHSFQPKTPSSSSLSQLPPLFSNSNLTFLHSLHPFLHQSLKFPSPPFTIPHFLFSSLPFFFLTSHLYSLPLRRSHISLVIMSRRKFTAHKSANNPSDDPLLSLSQLPLRKWFNSKEILKSYLDIFSKLPIMKPRYLFEGLLPEDKHEVFWKLVDQQGLRPLLFMKERYYPRMMKVVATSLWLADKLNDAGEGEFYLRFWIGGVTYTITLEELASLWGLPNDGIRFKGGHLRPRSTIIGVVNTPRAFLTCPILVGESIR</sequence>
<keyword evidence="3" id="KW-1185">Reference proteome</keyword>
<dbReference type="EMBL" id="JASCZI010152525">
    <property type="protein sequence ID" value="MED6176279.1"/>
    <property type="molecule type" value="Genomic_DNA"/>
</dbReference>
<evidence type="ECO:0000313" key="3">
    <source>
        <dbReference type="Proteomes" id="UP001341840"/>
    </source>
</evidence>
<gene>
    <name evidence="2" type="ORF">PIB30_086602</name>
</gene>
<protein>
    <submittedName>
        <fullName evidence="2">Uncharacterized protein</fullName>
    </submittedName>
</protein>